<evidence type="ECO:0000256" key="3">
    <source>
        <dbReference type="ARBA" id="ARBA00023002"/>
    </source>
</evidence>
<dbReference type="InterPro" id="IPR036188">
    <property type="entry name" value="FAD/NAD-bd_sf"/>
</dbReference>
<keyword evidence="3" id="KW-0560">Oxidoreductase</keyword>
<dbReference type="Gene3D" id="3.50.50.60">
    <property type="entry name" value="FAD/NAD(P)-binding domain"/>
    <property type="match status" value="2"/>
</dbReference>
<proteinExistence type="predicted"/>
<evidence type="ECO:0008006" key="6">
    <source>
        <dbReference type="Google" id="ProtNLM"/>
    </source>
</evidence>
<evidence type="ECO:0000256" key="2">
    <source>
        <dbReference type="ARBA" id="ARBA00022827"/>
    </source>
</evidence>
<keyword evidence="1" id="KW-0285">Flavoprotein</keyword>
<dbReference type="Proteomes" id="UP001140513">
    <property type="component" value="Unassembled WGS sequence"/>
</dbReference>
<dbReference type="PRINTS" id="PR00411">
    <property type="entry name" value="PNDRDTASEI"/>
</dbReference>
<dbReference type="GO" id="GO:0004499">
    <property type="term" value="F:N,N-dimethylaniline monooxygenase activity"/>
    <property type="evidence" value="ECO:0007669"/>
    <property type="project" value="InterPro"/>
</dbReference>
<dbReference type="SUPFAM" id="SSF51905">
    <property type="entry name" value="FAD/NAD(P)-binding domain"/>
    <property type="match status" value="1"/>
</dbReference>
<dbReference type="AlphaFoldDB" id="A0A9W8XTN2"/>
<evidence type="ECO:0000256" key="1">
    <source>
        <dbReference type="ARBA" id="ARBA00022630"/>
    </source>
</evidence>
<dbReference type="EMBL" id="JAPEUX010000002">
    <property type="protein sequence ID" value="KAJ4358681.1"/>
    <property type="molecule type" value="Genomic_DNA"/>
</dbReference>
<evidence type="ECO:0000313" key="4">
    <source>
        <dbReference type="EMBL" id="KAJ4358681.1"/>
    </source>
</evidence>
<dbReference type="RefSeq" id="XP_056075540.1">
    <property type="nucleotide sequence ID" value="XM_056212067.1"/>
</dbReference>
<keyword evidence="5" id="KW-1185">Reference proteome</keyword>
<dbReference type="GO" id="GO:0050660">
    <property type="term" value="F:flavin adenine dinucleotide binding"/>
    <property type="evidence" value="ECO:0007669"/>
    <property type="project" value="InterPro"/>
</dbReference>
<sequence>MLAQHPHDVTLPTFTKHDIKVQAPERREARSIAQGWLDKFSSLLSSNDPAKLPTLFHDDSWWRDFLVLTWDLRTIRSLSNITSFLNTNLPNTHFSSFRLEEAPHPFAPHYETPLEGLEWVVSLFHFETKVGRGKGVLRLAQGDDGIWKAHFLSTTLLELKGYEELAGTRRKHGGNNALDGTSGGMKGGLNWQEKRDSEKEFLDAEPDVFVVGAGQSGLNVAARLQALNMSVLVVDKNERVGDNWRHRYRTLVTHDPVQYTHMAYLDFPSSWPLFTPKDKLADWFEIYASALELNVWTSTTISAASYSDSDQKWTVTVKRNDGTERTLHPSHVVFCTGHSGVPLVPSFPGQDTFKGTVYHASQHKDASKHSDKLAGKKVIVVGTGNSGHDIAQNYHLSGAHSVTMLQRRGTYVIQASKGLFMLHKGMYEEGGPPLEDADVFGNSLPNAVQFGLSPPRSLQHHIEGYILTTVVPALNVDLTNRIKEVEKENLDGLAKAGFNVDFGHDGSGIYRKYITRGGGYYIDVGASQLIIDNKIKVVQSPNGIKGFEQDGLVLADGRKLDADIVVLATGYANMRTSVEAAFGKAEAERCKDVWDLDEEGEINAMWRPTGHPGLWFLGGNLALCRIMSRYLAMQIKARSVGLGKA</sequence>
<dbReference type="InterPro" id="IPR050982">
    <property type="entry name" value="Auxin_biosynth/cation_transpt"/>
</dbReference>
<reference evidence="4" key="1">
    <citation type="submission" date="2022-10" db="EMBL/GenBank/DDBJ databases">
        <title>Tapping the CABI collections for fungal endophytes: first genome assemblies for Collariella, Neodidymelliopsis, Ascochyta clinopodiicola, Didymella pomorum, Didymosphaeria variabile, Neocosmospora piperis and Neocucurbitaria cava.</title>
        <authorList>
            <person name="Hill R."/>
        </authorList>
    </citation>
    <scope>NUCLEOTIDE SEQUENCE</scope>
    <source>
        <strain evidence="4">IMI 356815</strain>
    </source>
</reference>
<accession>A0A9W8XTN2</accession>
<dbReference type="PANTHER" id="PTHR43539:SF24">
    <property type="entry name" value="FAD_NAD(P)-BINDING DOMAIN-CONTAINING PROTEIN-RELATED"/>
    <property type="match status" value="1"/>
</dbReference>
<dbReference type="OrthoDB" id="74360at2759"/>
<evidence type="ECO:0000313" key="5">
    <source>
        <dbReference type="Proteomes" id="UP001140513"/>
    </source>
</evidence>
<organism evidence="4 5">
    <name type="scientific">Didymosphaeria variabile</name>
    <dbReference type="NCBI Taxonomy" id="1932322"/>
    <lineage>
        <taxon>Eukaryota</taxon>
        <taxon>Fungi</taxon>
        <taxon>Dikarya</taxon>
        <taxon>Ascomycota</taxon>
        <taxon>Pezizomycotina</taxon>
        <taxon>Dothideomycetes</taxon>
        <taxon>Pleosporomycetidae</taxon>
        <taxon>Pleosporales</taxon>
        <taxon>Massarineae</taxon>
        <taxon>Didymosphaeriaceae</taxon>
        <taxon>Didymosphaeria</taxon>
    </lineage>
</organism>
<protein>
    <recommendedName>
        <fullName evidence="6">Flavin-containing monooxygenase YUCCA3</fullName>
    </recommendedName>
</protein>
<comment type="caution">
    <text evidence="4">The sequence shown here is derived from an EMBL/GenBank/DDBJ whole genome shotgun (WGS) entry which is preliminary data.</text>
</comment>
<dbReference type="Pfam" id="PF00743">
    <property type="entry name" value="FMO-like"/>
    <property type="match status" value="1"/>
</dbReference>
<dbReference type="PANTHER" id="PTHR43539">
    <property type="entry name" value="FLAVIN-BINDING MONOOXYGENASE-LIKE PROTEIN (AFU_ORTHOLOGUE AFUA_4G09220)"/>
    <property type="match status" value="1"/>
</dbReference>
<dbReference type="GeneID" id="80906795"/>
<name>A0A9W8XTN2_9PLEO</name>
<gene>
    <name evidence="4" type="ORF">N0V89_003265</name>
</gene>
<dbReference type="GO" id="GO:0050661">
    <property type="term" value="F:NADP binding"/>
    <property type="evidence" value="ECO:0007669"/>
    <property type="project" value="InterPro"/>
</dbReference>
<dbReference type="InterPro" id="IPR020946">
    <property type="entry name" value="Flavin_mOase-like"/>
</dbReference>
<keyword evidence="2" id="KW-0274">FAD</keyword>